<dbReference type="AlphaFoldDB" id="D7MLG2"/>
<reference evidence="2" key="1">
    <citation type="journal article" date="2011" name="Nat. Genet.">
        <title>The Arabidopsis lyrata genome sequence and the basis of rapid genome size change.</title>
        <authorList>
            <person name="Hu T.T."/>
            <person name="Pattyn P."/>
            <person name="Bakker E.G."/>
            <person name="Cao J."/>
            <person name="Cheng J.-F."/>
            <person name="Clark R.M."/>
            <person name="Fahlgren N."/>
            <person name="Fawcett J.A."/>
            <person name="Grimwood J."/>
            <person name="Gundlach H."/>
            <person name="Haberer G."/>
            <person name="Hollister J.D."/>
            <person name="Ossowski S."/>
            <person name="Ottilar R.P."/>
            <person name="Salamov A.A."/>
            <person name="Schneeberger K."/>
            <person name="Spannagl M."/>
            <person name="Wang X."/>
            <person name="Yang L."/>
            <person name="Nasrallah M.E."/>
            <person name="Bergelson J."/>
            <person name="Carrington J.C."/>
            <person name="Gaut B.S."/>
            <person name="Schmutz J."/>
            <person name="Mayer K.F.X."/>
            <person name="Van de Peer Y."/>
            <person name="Grigoriev I.V."/>
            <person name="Nordborg M."/>
            <person name="Weigel D."/>
            <person name="Guo Y.-L."/>
        </authorList>
    </citation>
    <scope>NUCLEOTIDE SEQUENCE [LARGE SCALE GENOMIC DNA]</scope>
    <source>
        <strain evidence="2">cv. MN47</strain>
    </source>
</reference>
<evidence type="ECO:0000313" key="2">
    <source>
        <dbReference type="Proteomes" id="UP000008694"/>
    </source>
</evidence>
<protein>
    <recommendedName>
        <fullName evidence="3">FBD domain-containing protein</fullName>
    </recommendedName>
</protein>
<name>D7MLG2_ARALL</name>
<evidence type="ECO:0000313" key="1">
    <source>
        <dbReference type="EMBL" id="EFH41580.1"/>
    </source>
</evidence>
<dbReference type="HOGENOM" id="CLU_010721_1_2_1"/>
<accession>D7MLG2</accession>
<dbReference type="Proteomes" id="UP000008694">
    <property type="component" value="Unassembled WGS sequence"/>
</dbReference>
<organism evidence="2">
    <name type="scientific">Arabidopsis lyrata subsp. lyrata</name>
    <name type="common">Lyre-leaved rock-cress</name>
    <dbReference type="NCBI Taxonomy" id="81972"/>
    <lineage>
        <taxon>Eukaryota</taxon>
        <taxon>Viridiplantae</taxon>
        <taxon>Streptophyta</taxon>
        <taxon>Embryophyta</taxon>
        <taxon>Tracheophyta</taxon>
        <taxon>Spermatophyta</taxon>
        <taxon>Magnoliopsida</taxon>
        <taxon>eudicotyledons</taxon>
        <taxon>Gunneridae</taxon>
        <taxon>Pentapetalae</taxon>
        <taxon>rosids</taxon>
        <taxon>malvids</taxon>
        <taxon>Brassicales</taxon>
        <taxon>Brassicaceae</taxon>
        <taxon>Camelineae</taxon>
        <taxon>Arabidopsis</taxon>
    </lineage>
</organism>
<evidence type="ECO:0008006" key="3">
    <source>
        <dbReference type="Google" id="ProtNLM"/>
    </source>
</evidence>
<proteinExistence type="predicted"/>
<dbReference type="EMBL" id="GL348720">
    <property type="protein sequence ID" value="EFH41580.1"/>
    <property type="molecule type" value="Genomic_DNA"/>
</dbReference>
<gene>
    <name evidence="1" type="ORF">ARALYDRAFT_494496</name>
</gene>
<dbReference type="Gramene" id="fgenesh2_kg.8__312__AT5G44850.1">
    <property type="protein sequence ID" value="fgenesh2_kg.8__312__AT5G44850.1"/>
    <property type="gene ID" value="fgenesh2_kg.8__312__AT5G44850.1"/>
</dbReference>
<keyword evidence="2" id="KW-1185">Reference proteome</keyword>
<sequence length="297" mass="34543">MMPRLEYKEIKEMMMIKAKRAPVLDSLCIKLGPQCPVNVDVGKWVAKAVDRFVRKLKFKLLWSADLISLPKSLYTCKMLIFLLLPRLPSLKKLNLINVVYTDDASLIRVKRERNENIKYFYVIVPSLRDLWCHDYNRKYVGNPLPRSLSSVLFLEFFLADEMEAFSLYLSLLLVRYSTINFSRLTELVICPDKSDWLEPLLLLLGNSPKLKKLLVDYVGTNRNPRGSPTCMERTEFSSWLLVLSLSGRNMEEEQKRKNSLRATISLRSAFNLEEKQKVMEELESIPRVSKSSQLLLK</sequence>